<gene>
    <name evidence="1" type="ORF">CLV28_0642</name>
</gene>
<comment type="caution">
    <text evidence="1">The sequence shown here is derived from an EMBL/GenBank/DDBJ whole genome shotgun (WGS) entry which is preliminary data.</text>
</comment>
<dbReference type="SUPFAM" id="SSF75005">
    <property type="entry name" value="Arabinanase/levansucrase/invertase"/>
    <property type="match status" value="1"/>
</dbReference>
<dbReference type="Gene3D" id="2.115.10.20">
    <property type="entry name" value="Glycosyl hydrolase domain, family 43"/>
    <property type="match status" value="1"/>
</dbReference>
<dbReference type="AlphaFoldDB" id="A0A2M9CZZ9"/>
<dbReference type="OrthoDB" id="9759709at2"/>
<proteinExistence type="predicted"/>
<evidence type="ECO:0000313" key="1">
    <source>
        <dbReference type="EMBL" id="PJJ77423.1"/>
    </source>
</evidence>
<reference evidence="1 2" key="1">
    <citation type="submission" date="2017-11" db="EMBL/GenBank/DDBJ databases">
        <title>Genomic Encyclopedia of Archaeal and Bacterial Type Strains, Phase II (KMG-II): From Individual Species to Whole Genera.</title>
        <authorList>
            <person name="Goeker M."/>
        </authorList>
    </citation>
    <scope>NUCLEOTIDE SEQUENCE [LARGE SCALE GENOMIC DNA]</scope>
    <source>
        <strain evidence="1 2">DSM 25478</strain>
    </source>
</reference>
<keyword evidence="2" id="KW-1185">Reference proteome</keyword>
<dbReference type="PANTHER" id="PTHR43301:SF3">
    <property type="entry name" value="ARABINAN ENDO-1,5-ALPHA-L-ARABINOSIDASE A-RELATED"/>
    <property type="match status" value="1"/>
</dbReference>
<accession>A0A2M9CZZ9</accession>
<dbReference type="Proteomes" id="UP000231693">
    <property type="component" value="Unassembled WGS sequence"/>
</dbReference>
<name>A0A2M9CZZ9_9CELL</name>
<dbReference type="CDD" id="cd08984">
    <property type="entry name" value="GH43-like"/>
    <property type="match status" value="1"/>
</dbReference>
<protein>
    <recommendedName>
        <fullName evidence="3">Glycosyl hydrolase family 43</fullName>
    </recommendedName>
</protein>
<organism evidence="1 2">
    <name type="scientific">Sediminihabitans luteus</name>
    <dbReference type="NCBI Taxonomy" id="1138585"/>
    <lineage>
        <taxon>Bacteria</taxon>
        <taxon>Bacillati</taxon>
        <taxon>Actinomycetota</taxon>
        <taxon>Actinomycetes</taxon>
        <taxon>Micrococcales</taxon>
        <taxon>Cellulomonadaceae</taxon>
        <taxon>Sediminihabitans</taxon>
    </lineage>
</organism>
<sequence length="345" mass="37913">MSATAAASSGTPAPLFRDPVHDAATDPVLVWHRERREWWMFYTQRRAASPGPGVAWVHGSDVGVATSSDGGQTWTYRGALGAADGFRPAGERWRRDTFWAPEVLWAHGEYHMYLTTIEGVPDRWEGHTRRIEHLTSPDLTTWTNHGPLPLSSDRVIDACVHPLPDGGWRLWYKDEADGSTTWAADSPDLFAWTVRGKVIGGRPHEGPNVFVLGGYAWMVVDEWHGQRVHRSDDLDTWTPQGLILEEPGSRPGDATHGLHADVVVPGHDGPAGPRLGVVPDDVTEDEAWIVYFTHPGSGDETPVADVLDETTLAQRRAVVQVARLTVVDGVLRCDRDGGAGMRLPV</sequence>
<evidence type="ECO:0008006" key="3">
    <source>
        <dbReference type="Google" id="ProtNLM"/>
    </source>
</evidence>
<dbReference type="InterPro" id="IPR023296">
    <property type="entry name" value="Glyco_hydro_beta-prop_sf"/>
</dbReference>
<dbReference type="RefSeq" id="WP_100421812.1">
    <property type="nucleotide sequence ID" value="NZ_BOOX01000003.1"/>
</dbReference>
<dbReference type="InterPro" id="IPR050727">
    <property type="entry name" value="GH43_arabinanases"/>
</dbReference>
<evidence type="ECO:0000313" key="2">
    <source>
        <dbReference type="Proteomes" id="UP000231693"/>
    </source>
</evidence>
<dbReference type="PANTHER" id="PTHR43301">
    <property type="entry name" value="ARABINAN ENDO-1,5-ALPHA-L-ARABINOSIDASE"/>
    <property type="match status" value="1"/>
</dbReference>
<dbReference type="EMBL" id="PGFE01000001">
    <property type="protein sequence ID" value="PJJ77423.1"/>
    <property type="molecule type" value="Genomic_DNA"/>
</dbReference>